<proteinExistence type="predicted"/>
<evidence type="ECO:0000313" key="1">
    <source>
        <dbReference type="EMBL" id="QJB01867.1"/>
    </source>
</evidence>
<dbReference type="EMBL" id="MT143740">
    <property type="protein sequence ID" value="QJB01867.1"/>
    <property type="molecule type" value="Genomic_DNA"/>
</dbReference>
<protein>
    <submittedName>
        <fullName evidence="1">Uncharacterized protein</fullName>
    </submittedName>
</protein>
<accession>A0A6M3M2K9</accession>
<gene>
    <name evidence="1" type="ORF">MM171B01801_0005</name>
</gene>
<organism evidence="1">
    <name type="scientific">viral metagenome</name>
    <dbReference type="NCBI Taxonomy" id="1070528"/>
    <lineage>
        <taxon>unclassified sequences</taxon>
        <taxon>metagenomes</taxon>
        <taxon>organismal metagenomes</taxon>
    </lineage>
</organism>
<name>A0A6M3M2K9_9ZZZZ</name>
<reference evidence="1" key="1">
    <citation type="submission" date="2020-03" db="EMBL/GenBank/DDBJ databases">
        <title>The deep terrestrial virosphere.</title>
        <authorList>
            <person name="Holmfeldt K."/>
            <person name="Nilsson E."/>
            <person name="Simone D."/>
            <person name="Lopez-Fernandez M."/>
            <person name="Wu X."/>
            <person name="de Brujin I."/>
            <person name="Lundin D."/>
            <person name="Andersson A."/>
            <person name="Bertilsson S."/>
            <person name="Dopson M."/>
        </authorList>
    </citation>
    <scope>NUCLEOTIDE SEQUENCE</scope>
    <source>
        <strain evidence="1">MM171B01801</strain>
    </source>
</reference>
<dbReference type="AlphaFoldDB" id="A0A6M3M2K9"/>
<sequence length="66" mass="7569">MKSSVNRIRIPLFYNLEGSLITEQGDRIDETFEDVIEAVAFIKKYDFLYTFKGTCYNIIGGLNAIL</sequence>